<evidence type="ECO:0000313" key="3">
    <source>
        <dbReference type="Proteomes" id="UP000246078"/>
    </source>
</evidence>
<feature type="compositionally biased region" description="Low complexity" evidence="1">
    <location>
        <begin position="568"/>
        <end position="579"/>
    </location>
</feature>
<comment type="caution">
    <text evidence="2">The sequence shown here is derived from an EMBL/GenBank/DDBJ whole genome shotgun (WGS) entry which is preliminary data.</text>
</comment>
<dbReference type="OrthoDB" id="248322at2759"/>
<feature type="region of interest" description="Disordered" evidence="1">
    <location>
        <begin position="428"/>
        <end position="525"/>
    </location>
</feature>
<dbReference type="VEuPathDB" id="TriTrypDB:TcCLB.507027.80"/>
<reference evidence="2 3" key="1">
    <citation type="journal article" date="2018" name="Microb. Genom.">
        <title>Expanding an expanded genome: long-read sequencing of Trypanosoma cruzi.</title>
        <authorList>
            <person name="Berna L."/>
            <person name="Rodriguez M."/>
            <person name="Chiribao M.L."/>
            <person name="Parodi-Talice A."/>
            <person name="Pita S."/>
            <person name="Rijo G."/>
            <person name="Alvarez-Valin F."/>
            <person name="Robello C."/>
        </authorList>
    </citation>
    <scope>NUCLEOTIDE SEQUENCE [LARGE SCALE GENOMIC DNA]</scope>
    <source>
        <strain evidence="2 3">TCC</strain>
    </source>
</reference>
<dbReference type="Proteomes" id="UP000246078">
    <property type="component" value="Unassembled WGS sequence"/>
</dbReference>
<dbReference type="VEuPathDB" id="TriTrypDB:TcG_05785"/>
<sequence>MGSFSLPVLQLRDKAELFPVLTLCNCISDAEESSNGARYSAQDKFTGCVYEVRCLPLKVSGSKKEIERALGMQQQRLDALVAASQRRNMLPSVLLPIDAYVQELAASKEYFVISVSSFAGLSLGDMIRSGYRLLEDADFKEILSCVEEYALESVRLPPHRNLTLNAILRQLALRPGTVEMSHSSRWAIGDWLLFAENTASITHEELVRDLEWLLYSAFSKLNVSCEGNGDVLRKDIVEMRISETIERIKRGPMNGVRRDLIATFGDTHVKRQSDRRRSLVEGYAVPAAPVDGGDGANELVDKVALHRQKLHQEQHILQSFRREKGKEGGSRVVLRHNEVEPDEVEVPRRRVKFMETLYPSKILRSVTLETEESRRQFVGRKHAIIDVVTETLDICLQRDARNRKMEEEARHMRRDAILSMLMRSATISSKRAKYPSVDTGSAPHGTPPSLHGTPRFKHYSPSATKGPIPLGDDSIYDPATVMHPSPSPRARRPDLQRRAVLPVLPSKRGESERISTPQRDLNGVNEDHLLSSTSSRRKEAVLPIAKAIAGISTNENITGRTNKRMSSSRRSSVNSTNLTERPTFTGGSPLVKPPQSTRRRQLSEMGNRRNVRSAPRRLAGNYSTPHVAVGNRAASATNVIRAPVTSHYPSETPSVSEPNWRGEGDYRLPRRRSKIAADSGAVLRGHVRPVNETSLGITMRRRYAAPGEGIV</sequence>
<dbReference type="VEuPathDB" id="TriTrypDB:BCY84_01060"/>
<evidence type="ECO:0000256" key="1">
    <source>
        <dbReference type="SAM" id="MobiDB-lite"/>
    </source>
</evidence>
<dbReference type="EMBL" id="PRFC01000249">
    <property type="protein sequence ID" value="PWU96884.1"/>
    <property type="molecule type" value="Genomic_DNA"/>
</dbReference>
<dbReference type="AlphaFoldDB" id="A0A2V2VL51"/>
<dbReference type="VEuPathDB" id="TriTrypDB:C3747_249g28"/>
<dbReference type="VEuPathDB" id="TriTrypDB:ECC02_000079"/>
<dbReference type="VEuPathDB" id="TriTrypDB:TCSYLVIO_003278"/>
<proteinExistence type="predicted"/>
<accession>A0A2V2VL51</accession>
<dbReference type="VEuPathDB" id="TriTrypDB:TCDM_06367"/>
<evidence type="ECO:0000313" key="2">
    <source>
        <dbReference type="EMBL" id="PWU96884.1"/>
    </source>
</evidence>
<dbReference type="VEuPathDB" id="TriTrypDB:Tc_MARK_1994"/>
<dbReference type="VEuPathDB" id="TriTrypDB:TcBrA4_0028620"/>
<dbReference type="VEuPathDB" id="TriTrypDB:TcCL_NonESM06840"/>
<gene>
    <name evidence="2" type="ORF">C3747_249g28</name>
</gene>
<dbReference type="VEuPathDB" id="TriTrypDB:TcCLB.506941.250"/>
<protein>
    <submittedName>
        <fullName evidence="2">Uncharacterized protein</fullName>
    </submittedName>
</protein>
<organism evidence="2 3">
    <name type="scientific">Trypanosoma cruzi</name>
    <dbReference type="NCBI Taxonomy" id="5693"/>
    <lineage>
        <taxon>Eukaryota</taxon>
        <taxon>Discoba</taxon>
        <taxon>Euglenozoa</taxon>
        <taxon>Kinetoplastea</taxon>
        <taxon>Metakinetoplastina</taxon>
        <taxon>Trypanosomatida</taxon>
        <taxon>Trypanosomatidae</taxon>
        <taxon>Trypanosoma</taxon>
        <taxon>Schizotrypanum</taxon>
    </lineage>
</organism>
<dbReference type="VEuPathDB" id="TriTrypDB:TcYC6_0097450"/>
<feature type="region of interest" description="Disordered" evidence="1">
    <location>
        <begin position="557"/>
        <end position="610"/>
    </location>
</feature>
<dbReference type="VEuPathDB" id="TriTrypDB:C4B63_18g296"/>
<name>A0A2V2VL51_TRYCR</name>